<reference evidence="3" key="1">
    <citation type="submission" date="2021-01" db="EMBL/GenBank/DDBJ databases">
        <title>KCTC 19127 draft genome.</title>
        <authorList>
            <person name="An D."/>
        </authorList>
    </citation>
    <scope>NUCLEOTIDE SEQUENCE</scope>
    <source>
        <strain evidence="3">KCTC 19127</strain>
    </source>
</reference>
<dbReference type="AlphaFoldDB" id="A0A939C3P3"/>
<evidence type="ECO:0000256" key="1">
    <source>
        <dbReference type="ARBA" id="ARBA00006484"/>
    </source>
</evidence>
<organism evidence="3 4">
    <name type="scientific">Nakamurella flavida</name>
    <dbReference type="NCBI Taxonomy" id="363630"/>
    <lineage>
        <taxon>Bacteria</taxon>
        <taxon>Bacillati</taxon>
        <taxon>Actinomycetota</taxon>
        <taxon>Actinomycetes</taxon>
        <taxon>Nakamurellales</taxon>
        <taxon>Nakamurellaceae</taxon>
        <taxon>Nakamurella</taxon>
    </lineage>
</organism>
<dbReference type="SUPFAM" id="SSF51735">
    <property type="entry name" value="NAD(P)-binding Rossmann-fold domains"/>
    <property type="match status" value="1"/>
</dbReference>
<accession>A0A939C3P3</accession>
<dbReference type="Gene3D" id="3.40.50.720">
    <property type="entry name" value="NAD(P)-binding Rossmann-like Domain"/>
    <property type="match status" value="1"/>
</dbReference>
<dbReference type="PROSITE" id="PS00061">
    <property type="entry name" value="ADH_SHORT"/>
    <property type="match status" value="1"/>
</dbReference>
<evidence type="ECO:0000256" key="2">
    <source>
        <dbReference type="ARBA" id="ARBA00023002"/>
    </source>
</evidence>
<name>A0A939C3P3_9ACTN</name>
<dbReference type="InterPro" id="IPR002347">
    <property type="entry name" value="SDR_fam"/>
</dbReference>
<dbReference type="CDD" id="cd05233">
    <property type="entry name" value="SDR_c"/>
    <property type="match status" value="1"/>
</dbReference>
<dbReference type="RefSeq" id="WP_205258010.1">
    <property type="nucleotide sequence ID" value="NZ_JAERWL010000014.1"/>
</dbReference>
<dbReference type="FunFam" id="3.40.50.720:FF:000084">
    <property type="entry name" value="Short-chain dehydrogenase reductase"/>
    <property type="match status" value="1"/>
</dbReference>
<dbReference type="EMBL" id="JAERWL010000014">
    <property type="protein sequence ID" value="MBM9477885.1"/>
    <property type="molecule type" value="Genomic_DNA"/>
</dbReference>
<dbReference type="PANTHER" id="PTHR24321">
    <property type="entry name" value="DEHYDROGENASES, SHORT CHAIN"/>
    <property type="match status" value="1"/>
</dbReference>
<keyword evidence="2" id="KW-0560">Oxidoreductase</keyword>
<evidence type="ECO:0000313" key="3">
    <source>
        <dbReference type="EMBL" id="MBM9477885.1"/>
    </source>
</evidence>
<comment type="similarity">
    <text evidence="1">Belongs to the short-chain dehydrogenases/reductases (SDR) family.</text>
</comment>
<proteinExistence type="inferred from homology"/>
<sequence length="254" mass="25928">MNTAPRELAAVPFSSGPVAVISGAGGGIGSAITRLLLARGWQVSAFDLQPPADEPGVFGVSLDVTDEGAVDRAVQTVVDRFGRIDALVTAAAVLETGAVHDMPLAVWNQVLAVNLTGPFLLSRACLPHLRRASGASVVHLSSVHAEATVPRTAAYAASKGAIISLSRQMAVEYAEDDIRVNAVVVGSVDTAMSTKHGLAMLAEGVEVSGPTGRLGRMGQPGEIASAVAFLVSSSASFVTGSAFQVDGGLLARLM</sequence>
<comment type="caution">
    <text evidence="3">The sequence shown here is derived from an EMBL/GenBank/DDBJ whole genome shotgun (WGS) entry which is preliminary data.</text>
</comment>
<dbReference type="InterPro" id="IPR036291">
    <property type="entry name" value="NAD(P)-bd_dom_sf"/>
</dbReference>
<dbReference type="GO" id="GO:0016491">
    <property type="term" value="F:oxidoreductase activity"/>
    <property type="evidence" value="ECO:0007669"/>
    <property type="project" value="UniProtKB-KW"/>
</dbReference>
<gene>
    <name evidence="3" type="ORF">JL107_15665</name>
</gene>
<evidence type="ECO:0000313" key="4">
    <source>
        <dbReference type="Proteomes" id="UP000663801"/>
    </source>
</evidence>
<dbReference type="PRINTS" id="PR00081">
    <property type="entry name" value="GDHRDH"/>
</dbReference>
<protein>
    <submittedName>
        <fullName evidence="3">SDR family oxidoreductase</fullName>
    </submittedName>
</protein>
<dbReference type="Pfam" id="PF13561">
    <property type="entry name" value="adh_short_C2"/>
    <property type="match status" value="1"/>
</dbReference>
<keyword evidence="4" id="KW-1185">Reference proteome</keyword>
<dbReference type="Proteomes" id="UP000663801">
    <property type="component" value="Unassembled WGS sequence"/>
</dbReference>
<dbReference type="PANTHER" id="PTHR24321:SF8">
    <property type="entry name" value="ESTRADIOL 17-BETA-DEHYDROGENASE 8-RELATED"/>
    <property type="match status" value="1"/>
</dbReference>
<dbReference type="PRINTS" id="PR00080">
    <property type="entry name" value="SDRFAMILY"/>
</dbReference>
<dbReference type="InterPro" id="IPR020904">
    <property type="entry name" value="Sc_DH/Rdtase_CS"/>
</dbReference>